<dbReference type="SUPFAM" id="SSF48695">
    <property type="entry name" value="Multiheme cytochromes"/>
    <property type="match status" value="1"/>
</dbReference>
<protein>
    <submittedName>
        <fullName evidence="2">Redox-active protein (C_GCAxxG_C_C)</fullName>
    </submittedName>
</protein>
<dbReference type="Proteomes" id="UP001157911">
    <property type="component" value="Unassembled WGS sequence"/>
</dbReference>
<dbReference type="RefSeq" id="WP_283400534.1">
    <property type="nucleotide sequence ID" value="NZ_FXUB01000002.1"/>
</dbReference>
<feature type="signal peptide" evidence="1">
    <location>
        <begin position="1"/>
        <end position="27"/>
    </location>
</feature>
<gene>
    <name evidence="2" type="ORF">SAMN06265339_1061</name>
</gene>
<dbReference type="EMBL" id="FXUB01000002">
    <property type="protein sequence ID" value="SMP12594.1"/>
    <property type="molecule type" value="Genomic_DNA"/>
</dbReference>
<keyword evidence="3" id="KW-1185">Reference proteome</keyword>
<name>A0ABY1NMP4_9BACT</name>
<dbReference type="Pfam" id="PF09719">
    <property type="entry name" value="C_GCAxxG_C_C"/>
    <property type="match status" value="1"/>
</dbReference>
<sequence length="343" mass="36795">MKRREFFKGLLAAPAVGLIGYPALALAEEAAPASAGASPSGVPRLPWGYKELDPMEAFKRGYLGYFVDECAGGCAWAILSLLRETIGYPYTLLPLPTFEEMVAARKAHKHIPVPMKYGAGGIEGYATICGALNGAAFAIDWALGPHLGKKVIRRLFRWYETTAFPTALANEYATEGKFPVKGKYNKPLPSVKCDSVLCHVVVSKWCTVTGYASGSKQRSERCGRITAAVAKKAVELMNAAIKGELEKAFPFKLSHETASCRTCHFKGKHYEQGQFARGFIACETCHVKDINAHVKAAPIPKAFGANIGTWMGIAAVGTAVGIGAHLIATNIGRKGGNDEENNG</sequence>
<comment type="caution">
    <text evidence="2">The sequence shown here is derived from an EMBL/GenBank/DDBJ whole genome shotgun (WGS) entry which is preliminary data.</text>
</comment>
<proteinExistence type="predicted"/>
<evidence type="ECO:0000313" key="3">
    <source>
        <dbReference type="Proteomes" id="UP001157911"/>
    </source>
</evidence>
<reference evidence="2 3" key="1">
    <citation type="submission" date="2017-05" db="EMBL/GenBank/DDBJ databases">
        <authorList>
            <person name="Varghese N."/>
            <person name="Submissions S."/>
        </authorList>
    </citation>
    <scope>NUCLEOTIDE SEQUENCE [LARGE SCALE GENOMIC DNA]</scope>
    <source>
        <strain evidence="2 3">DSM 15522</strain>
    </source>
</reference>
<accession>A0ABY1NMP4</accession>
<dbReference type="InterPro" id="IPR036280">
    <property type="entry name" value="Multihaem_cyt_sf"/>
</dbReference>
<evidence type="ECO:0000313" key="2">
    <source>
        <dbReference type="EMBL" id="SMP12594.1"/>
    </source>
</evidence>
<dbReference type="InterPro" id="IPR010181">
    <property type="entry name" value="CGCAxxGCC_motif"/>
</dbReference>
<organism evidence="2 3">
    <name type="scientific">Desulfurobacterium pacificum</name>
    <dbReference type="NCBI Taxonomy" id="240166"/>
    <lineage>
        <taxon>Bacteria</taxon>
        <taxon>Pseudomonadati</taxon>
        <taxon>Aquificota</taxon>
        <taxon>Aquificia</taxon>
        <taxon>Desulfurobacteriales</taxon>
        <taxon>Desulfurobacteriaceae</taxon>
        <taxon>Desulfurobacterium</taxon>
    </lineage>
</organism>
<evidence type="ECO:0000256" key="1">
    <source>
        <dbReference type="SAM" id="SignalP"/>
    </source>
</evidence>
<keyword evidence="1" id="KW-0732">Signal</keyword>
<feature type="chain" id="PRO_5046328102" evidence="1">
    <location>
        <begin position="28"/>
        <end position="343"/>
    </location>
</feature>